<evidence type="ECO:0000256" key="1">
    <source>
        <dbReference type="SAM" id="Coils"/>
    </source>
</evidence>
<organism evidence="2 3">
    <name type="scientific">Meloidogyne graminicola</name>
    <dbReference type="NCBI Taxonomy" id="189291"/>
    <lineage>
        <taxon>Eukaryota</taxon>
        <taxon>Metazoa</taxon>
        <taxon>Ecdysozoa</taxon>
        <taxon>Nematoda</taxon>
        <taxon>Chromadorea</taxon>
        <taxon>Rhabditida</taxon>
        <taxon>Tylenchina</taxon>
        <taxon>Tylenchomorpha</taxon>
        <taxon>Tylenchoidea</taxon>
        <taxon>Meloidogynidae</taxon>
        <taxon>Meloidogyninae</taxon>
        <taxon>Meloidogyne</taxon>
    </lineage>
</organism>
<feature type="coiled-coil region" evidence="1">
    <location>
        <begin position="55"/>
        <end position="87"/>
    </location>
</feature>
<keyword evidence="1" id="KW-0175">Coiled coil</keyword>
<gene>
    <name evidence="2" type="ORF">Mgra_00004866</name>
</gene>
<keyword evidence="3" id="KW-1185">Reference proteome</keyword>
<dbReference type="Proteomes" id="UP000605970">
    <property type="component" value="Unassembled WGS sequence"/>
</dbReference>
<dbReference type="AlphaFoldDB" id="A0A8S9ZRB0"/>
<proteinExistence type="predicted"/>
<dbReference type="OrthoDB" id="5807207at2759"/>
<name>A0A8S9ZRB0_9BILA</name>
<comment type="caution">
    <text evidence="2">The sequence shown here is derived from an EMBL/GenBank/DDBJ whole genome shotgun (WGS) entry which is preliminary data.</text>
</comment>
<protein>
    <submittedName>
        <fullName evidence="2">Uncharacterized protein</fullName>
    </submittedName>
</protein>
<dbReference type="EMBL" id="JABEBT010000038">
    <property type="protein sequence ID" value="KAF7635774.1"/>
    <property type="molecule type" value="Genomic_DNA"/>
</dbReference>
<feature type="coiled-coil region" evidence="1">
    <location>
        <begin position="120"/>
        <end position="154"/>
    </location>
</feature>
<reference evidence="2" key="1">
    <citation type="journal article" date="2020" name="Ecol. Evol.">
        <title>Genome structure and content of the rice root-knot nematode (Meloidogyne graminicola).</title>
        <authorList>
            <person name="Phan N.T."/>
            <person name="Danchin E.G.J."/>
            <person name="Klopp C."/>
            <person name="Perfus-Barbeoch L."/>
            <person name="Kozlowski D.K."/>
            <person name="Koutsovoulos G.D."/>
            <person name="Lopez-Roques C."/>
            <person name="Bouchez O."/>
            <person name="Zahm M."/>
            <person name="Besnard G."/>
            <person name="Bellafiore S."/>
        </authorList>
    </citation>
    <scope>NUCLEOTIDE SEQUENCE</scope>
    <source>
        <strain evidence="2">VN-18</strain>
    </source>
</reference>
<accession>A0A8S9ZRB0</accession>
<evidence type="ECO:0000313" key="3">
    <source>
        <dbReference type="Proteomes" id="UP000605970"/>
    </source>
</evidence>
<evidence type="ECO:0000313" key="2">
    <source>
        <dbReference type="EMBL" id="KAF7635774.1"/>
    </source>
</evidence>
<sequence>MGIQPSKLHHLLQHQKFTRKNSPKLNLKKNKLIVLKRAVAGANKWRNINKKNGSIIELLNEIEQNEHQQNEENIEMEEKNNLQENREIILYPNTLNEIKELKQDKYQQKYFLQNHKITTLEELTKMQKEMEKALNTLKSKLEKLEEDQQRKIKICVTKWGIEMLKNSVEQQKTLNPDTENRKNNKKRRKLQTITEECRLRSALLTDKFKNCNEYLRGFEVLISTIQREKECNAEGKKKKGKLMAHVWPSG</sequence>